<evidence type="ECO:0000313" key="4">
    <source>
        <dbReference type="WBParaSite" id="BTMF_0001413701-mRNA-1"/>
    </source>
</evidence>
<evidence type="ECO:0000313" key="2">
    <source>
        <dbReference type="EMBL" id="VDO41525.1"/>
    </source>
</evidence>
<dbReference type="WBParaSite" id="BTMF_0001413701-mRNA-1">
    <property type="protein sequence ID" value="BTMF_0001413701-mRNA-1"/>
    <property type="gene ID" value="BTMF_0001413701"/>
</dbReference>
<evidence type="ECO:0000313" key="3">
    <source>
        <dbReference type="Proteomes" id="UP000280834"/>
    </source>
</evidence>
<dbReference type="Proteomes" id="UP000280834">
    <property type="component" value="Unassembled WGS sequence"/>
</dbReference>
<name>A0A0R3R297_9BILA</name>
<gene>
    <name evidence="2" type="ORF">BTMF_LOCUS12135</name>
</gene>
<organism evidence="4">
    <name type="scientific">Brugia timori</name>
    <dbReference type="NCBI Taxonomy" id="42155"/>
    <lineage>
        <taxon>Eukaryota</taxon>
        <taxon>Metazoa</taxon>
        <taxon>Ecdysozoa</taxon>
        <taxon>Nematoda</taxon>
        <taxon>Chromadorea</taxon>
        <taxon>Rhabditida</taxon>
        <taxon>Spirurina</taxon>
        <taxon>Spiruromorpha</taxon>
        <taxon>Filarioidea</taxon>
        <taxon>Onchocercidae</taxon>
        <taxon>Brugia</taxon>
    </lineage>
</organism>
<reference evidence="4" key="1">
    <citation type="submission" date="2017-02" db="UniProtKB">
        <authorList>
            <consortium name="WormBaseParasite"/>
        </authorList>
    </citation>
    <scope>IDENTIFICATION</scope>
</reference>
<accession>A0A0R3R297</accession>
<keyword evidence="3" id="KW-1185">Reference proteome</keyword>
<feature type="region of interest" description="Disordered" evidence="1">
    <location>
        <begin position="112"/>
        <end position="140"/>
    </location>
</feature>
<evidence type="ECO:0000256" key="1">
    <source>
        <dbReference type="SAM" id="MobiDB-lite"/>
    </source>
</evidence>
<sequence>MSDKSIAIFHMQNAINIINLFSNLHKYNKYLNDWSYHNRKSENQIRSQHKVRSQVWSQHKVRVKVWSQHKVRDKVPVWSQHKVRDKVPVWSQHKVRVKVWSQHTVAAAAERGNIHSKVPQRQLPKEKRKKQSSFLMVRAN</sequence>
<proteinExistence type="predicted"/>
<dbReference type="AlphaFoldDB" id="A0A0R3R297"/>
<reference evidence="2 3" key="2">
    <citation type="submission" date="2018-11" db="EMBL/GenBank/DDBJ databases">
        <authorList>
            <consortium name="Pathogen Informatics"/>
        </authorList>
    </citation>
    <scope>NUCLEOTIDE SEQUENCE [LARGE SCALE GENOMIC DNA]</scope>
</reference>
<protein>
    <submittedName>
        <fullName evidence="4">Ovule protein</fullName>
    </submittedName>
</protein>
<dbReference type="EMBL" id="UZAG01018907">
    <property type="protein sequence ID" value="VDO41525.1"/>
    <property type="molecule type" value="Genomic_DNA"/>
</dbReference>